<dbReference type="InterPro" id="IPR025736">
    <property type="entry name" value="PucR_C-HTH_dom"/>
</dbReference>
<dbReference type="PANTHER" id="PTHR33744:SF17">
    <property type="entry name" value="CONSERVED PROTEIN"/>
    <property type="match status" value="1"/>
</dbReference>
<dbReference type="Pfam" id="PF13556">
    <property type="entry name" value="HTH_30"/>
    <property type="match status" value="1"/>
</dbReference>
<dbReference type="InterPro" id="IPR041522">
    <property type="entry name" value="CdaR_GGDEF"/>
</dbReference>
<dbReference type="Proteomes" id="UP000680750">
    <property type="component" value="Chromosome"/>
</dbReference>
<evidence type="ECO:0000259" key="3">
    <source>
        <dbReference type="Pfam" id="PF13556"/>
    </source>
</evidence>
<feature type="domain" description="Purine catabolism PurC-like" evidence="2">
    <location>
        <begin position="8"/>
        <end position="124"/>
    </location>
</feature>
<sequence length="512" mass="54569">MCVRLRALLDAPDLRLRLLTGGSHLDRAVRWVYTTDLPDPRRYLTGGELVLTGMLWRHDPADSAAFVAAVADGGIAALAAGYADNEAQSVPDDLIEECRRHDVVLFEVPPDVSFATVTERVVRAVTEGRPGADEERWRDRLHALVATGAGPDEMCTLLTDRTGADCMVLSATGRRIAGADTLADDDRRGLARRYLSAEPLPTTVRLRTDRYALLPVSPRQPRIAGWCLAVAGDLDTDDPAVRGPIGEVCTLLALEWSRQEEARQVADRQGAQLVRLAGSDSAAPADIASRLQVAGFAPDEPIAVVVAAAAGGTPLTALLHEICAGAPDPSLVTGVDGEAVAIVAAGIDRFGELVEHIRTGAEALRPGLSGARVGIGVAAASACAAGLHGALEEARAVRRLGEHRPGQVRVADSGELSSHGLLLATVPDELRRSYTDRLLGPLVAYDAAHRTDLIATLEAFLDCDGSWTRCAARLHLHVNTLRYRIGRIERLTGRDLSTFAGRVDLYLALKLA</sequence>
<evidence type="ECO:0000256" key="1">
    <source>
        <dbReference type="ARBA" id="ARBA00006754"/>
    </source>
</evidence>
<comment type="similarity">
    <text evidence="1">Belongs to the CdaR family.</text>
</comment>
<feature type="domain" description="PucR C-terminal helix-turn-helix" evidence="3">
    <location>
        <begin position="453"/>
        <end position="511"/>
    </location>
</feature>
<dbReference type="PANTHER" id="PTHR33744">
    <property type="entry name" value="CARBOHYDRATE DIACID REGULATOR"/>
    <property type="match status" value="1"/>
</dbReference>
<dbReference type="InterPro" id="IPR012914">
    <property type="entry name" value="PucR_dom"/>
</dbReference>
<dbReference type="Pfam" id="PF17853">
    <property type="entry name" value="GGDEF_2"/>
    <property type="match status" value="1"/>
</dbReference>
<name>A0A810L8I4_9ACTN</name>
<dbReference type="EMBL" id="AP023354">
    <property type="protein sequence ID" value="BCJ31519.1"/>
    <property type="molecule type" value="Genomic_DNA"/>
</dbReference>
<accession>A0A810L8I4</accession>
<evidence type="ECO:0000259" key="4">
    <source>
        <dbReference type="Pfam" id="PF17853"/>
    </source>
</evidence>
<proteinExistence type="inferred from homology"/>
<dbReference type="InterPro" id="IPR051448">
    <property type="entry name" value="CdaR-like_regulators"/>
</dbReference>
<evidence type="ECO:0000259" key="2">
    <source>
        <dbReference type="Pfam" id="PF07905"/>
    </source>
</evidence>
<dbReference type="AlphaFoldDB" id="A0A810L8I4"/>
<dbReference type="Pfam" id="PF07905">
    <property type="entry name" value="PucR"/>
    <property type="match status" value="1"/>
</dbReference>
<feature type="domain" description="CdaR GGDEF-like" evidence="4">
    <location>
        <begin position="283"/>
        <end position="399"/>
    </location>
</feature>
<reference evidence="5" key="1">
    <citation type="submission" date="2020-08" db="EMBL/GenBank/DDBJ databases">
        <title>Whole genome shotgun sequence of Actinocatenispora sera NBRC 101916.</title>
        <authorList>
            <person name="Komaki H."/>
            <person name="Tamura T."/>
        </authorList>
    </citation>
    <scope>NUCLEOTIDE SEQUENCE</scope>
    <source>
        <strain evidence="5">NBRC 101916</strain>
    </source>
</reference>
<dbReference type="InterPro" id="IPR042070">
    <property type="entry name" value="PucR_C-HTH_sf"/>
</dbReference>
<gene>
    <name evidence="5" type="ORF">Asera_56270</name>
</gene>
<dbReference type="KEGG" id="aser:Asera_56270"/>
<organism evidence="5 6">
    <name type="scientific">Actinocatenispora sera</name>
    <dbReference type="NCBI Taxonomy" id="390989"/>
    <lineage>
        <taxon>Bacteria</taxon>
        <taxon>Bacillati</taxon>
        <taxon>Actinomycetota</taxon>
        <taxon>Actinomycetes</taxon>
        <taxon>Micromonosporales</taxon>
        <taxon>Micromonosporaceae</taxon>
        <taxon>Actinocatenispora</taxon>
    </lineage>
</organism>
<evidence type="ECO:0000313" key="5">
    <source>
        <dbReference type="EMBL" id="BCJ31519.1"/>
    </source>
</evidence>
<dbReference type="Gene3D" id="1.10.10.2840">
    <property type="entry name" value="PucR C-terminal helix-turn-helix domain"/>
    <property type="match status" value="1"/>
</dbReference>
<evidence type="ECO:0008006" key="7">
    <source>
        <dbReference type="Google" id="ProtNLM"/>
    </source>
</evidence>
<evidence type="ECO:0000313" key="6">
    <source>
        <dbReference type="Proteomes" id="UP000680750"/>
    </source>
</evidence>
<protein>
    <recommendedName>
        <fullName evidence="7">PucR family transcriptional regulator</fullName>
    </recommendedName>
</protein>
<keyword evidence="6" id="KW-1185">Reference proteome</keyword>